<dbReference type="AlphaFoldDB" id="A0A917FT45"/>
<evidence type="ECO:0000259" key="1">
    <source>
        <dbReference type="Pfam" id="PF14344"/>
    </source>
</evidence>
<dbReference type="InterPro" id="IPR025510">
    <property type="entry name" value="DUF4397"/>
</dbReference>
<comment type="caution">
    <text evidence="2">The sequence shown here is derived from an EMBL/GenBank/DDBJ whole genome shotgun (WGS) entry which is preliminary data.</text>
</comment>
<keyword evidence="3" id="KW-1185">Reference proteome</keyword>
<evidence type="ECO:0000313" key="2">
    <source>
        <dbReference type="EMBL" id="GGF99362.1"/>
    </source>
</evidence>
<reference evidence="2" key="1">
    <citation type="journal article" date="2014" name="Int. J. Syst. Evol. Microbiol.">
        <title>Complete genome sequence of Corynebacterium casei LMG S-19264T (=DSM 44701T), isolated from a smear-ripened cheese.</title>
        <authorList>
            <consortium name="US DOE Joint Genome Institute (JGI-PGF)"/>
            <person name="Walter F."/>
            <person name="Albersmeier A."/>
            <person name="Kalinowski J."/>
            <person name="Ruckert C."/>
        </authorList>
    </citation>
    <scope>NUCLEOTIDE SEQUENCE</scope>
    <source>
        <strain evidence="2">CGMCC 1.12987</strain>
    </source>
</reference>
<feature type="domain" description="DUF4397" evidence="1">
    <location>
        <begin position="122"/>
        <end position="235"/>
    </location>
</feature>
<reference evidence="2" key="2">
    <citation type="submission" date="2020-09" db="EMBL/GenBank/DDBJ databases">
        <authorList>
            <person name="Sun Q."/>
            <person name="Zhou Y."/>
        </authorList>
    </citation>
    <scope>NUCLEOTIDE SEQUENCE</scope>
    <source>
        <strain evidence="2">CGMCC 1.12987</strain>
    </source>
</reference>
<gene>
    <name evidence="2" type="ORF">GCM10010916_15820</name>
</gene>
<protein>
    <recommendedName>
        <fullName evidence="1">DUF4397 domain-containing protein</fullName>
    </recommendedName>
</protein>
<accession>A0A917FT45</accession>
<dbReference type="Pfam" id="PF14344">
    <property type="entry name" value="DUF4397"/>
    <property type="match status" value="1"/>
</dbReference>
<sequence>MNANEWTIQYWKKANLYGMLSDYFRYINPDKSNYYMKLHCDWLMRLANHIERSGDPFDYPMSSVGGGLPYEATSSSVPYSSGFGMPPGIGHGPLRDPFPCQAAASPYVSYGSQPIRMEISGSRVRIIHASPDAADVDVYINGKQAAHHLAYKDIVPYSNVTAGQYTIDLYPAGQKDRPILSQTLNVQSGHSYTVAACNKQKDLRLYAYIDDPAPAAGMAKLKFIHLSPDAPPVDIKVKQGAVLFKQVGIPQATEYASLPAGAATIQLFAAGTGEPDLEVPELSLTPDSVRTVIVFGCLNGRPPLETLLLSDL</sequence>
<proteinExistence type="predicted"/>
<dbReference type="Proteomes" id="UP000644756">
    <property type="component" value="Unassembled WGS sequence"/>
</dbReference>
<dbReference type="EMBL" id="BMGR01000004">
    <property type="protein sequence ID" value="GGF99362.1"/>
    <property type="molecule type" value="Genomic_DNA"/>
</dbReference>
<evidence type="ECO:0000313" key="3">
    <source>
        <dbReference type="Proteomes" id="UP000644756"/>
    </source>
</evidence>
<organism evidence="2 3">
    <name type="scientific">Paenibacillus abyssi</name>
    <dbReference type="NCBI Taxonomy" id="1340531"/>
    <lineage>
        <taxon>Bacteria</taxon>
        <taxon>Bacillati</taxon>
        <taxon>Bacillota</taxon>
        <taxon>Bacilli</taxon>
        <taxon>Bacillales</taxon>
        <taxon>Paenibacillaceae</taxon>
        <taxon>Paenibacillus</taxon>
    </lineage>
</organism>
<dbReference type="RefSeq" id="WP_188530516.1">
    <property type="nucleotide sequence ID" value="NZ_BMGR01000004.1"/>
</dbReference>
<name>A0A917FT45_9BACL</name>